<reference evidence="2 4" key="1">
    <citation type="journal article" date="2007" name="Nature">
        <title>Evolution of genes and genomes on the Drosophila phylogeny.</title>
        <authorList>
            <consortium name="Drosophila 12 Genomes Consortium"/>
            <person name="Clark A.G."/>
            <person name="Eisen M.B."/>
            <person name="Smith D.R."/>
            <person name="Bergman C.M."/>
            <person name="Oliver B."/>
            <person name="Markow T.A."/>
            <person name="Kaufman T.C."/>
            <person name="Kellis M."/>
            <person name="Gelbart W."/>
            <person name="Iyer V.N."/>
            <person name="Pollard D.A."/>
            <person name="Sackton T.B."/>
            <person name="Larracuente A.M."/>
            <person name="Singh N.D."/>
            <person name="Abad J.P."/>
            <person name="Abt D.N."/>
            <person name="Adryan B."/>
            <person name="Aguade M."/>
            <person name="Akashi H."/>
            <person name="Anderson W.W."/>
            <person name="Aquadro C.F."/>
            <person name="Ardell D.H."/>
            <person name="Arguello R."/>
            <person name="Artieri C.G."/>
            <person name="Barbash D.A."/>
            <person name="Barker D."/>
            <person name="Barsanti P."/>
            <person name="Batterham P."/>
            <person name="Batzoglou S."/>
            <person name="Begun D."/>
            <person name="Bhutkar A."/>
            <person name="Blanco E."/>
            <person name="Bosak S.A."/>
            <person name="Bradley R.K."/>
            <person name="Brand A.D."/>
            <person name="Brent M.R."/>
            <person name="Brooks A.N."/>
            <person name="Brown R.H."/>
            <person name="Butlin R.K."/>
            <person name="Caggese C."/>
            <person name="Calvi B.R."/>
            <person name="Bernardo de Carvalho A."/>
            <person name="Caspi A."/>
            <person name="Castrezana S."/>
            <person name="Celniker S.E."/>
            <person name="Chang J.L."/>
            <person name="Chapple C."/>
            <person name="Chatterji S."/>
            <person name="Chinwalla A."/>
            <person name="Civetta A."/>
            <person name="Clifton S.W."/>
            <person name="Comeron J.M."/>
            <person name="Costello J.C."/>
            <person name="Coyne J.A."/>
            <person name="Daub J."/>
            <person name="David R.G."/>
            <person name="Delcher A.L."/>
            <person name="Delehaunty K."/>
            <person name="Do C.B."/>
            <person name="Ebling H."/>
            <person name="Edwards K."/>
            <person name="Eickbush T."/>
            <person name="Evans J.D."/>
            <person name="Filipski A."/>
            <person name="Findeiss S."/>
            <person name="Freyhult E."/>
            <person name="Fulton L."/>
            <person name="Fulton R."/>
            <person name="Garcia A.C."/>
            <person name="Gardiner A."/>
            <person name="Garfield D.A."/>
            <person name="Garvin B.E."/>
            <person name="Gibson G."/>
            <person name="Gilbert D."/>
            <person name="Gnerre S."/>
            <person name="Godfrey J."/>
            <person name="Good R."/>
            <person name="Gotea V."/>
            <person name="Gravely B."/>
            <person name="Greenberg A.J."/>
            <person name="Griffiths-Jones S."/>
            <person name="Gross S."/>
            <person name="Guigo R."/>
            <person name="Gustafson E.A."/>
            <person name="Haerty W."/>
            <person name="Hahn M.W."/>
            <person name="Halligan D.L."/>
            <person name="Halpern A.L."/>
            <person name="Halter G.M."/>
            <person name="Han M.V."/>
            <person name="Heger A."/>
            <person name="Hillier L."/>
            <person name="Hinrichs A.S."/>
            <person name="Holmes I."/>
            <person name="Hoskins R.A."/>
            <person name="Hubisz M.J."/>
            <person name="Hultmark D."/>
            <person name="Huntley M.A."/>
            <person name="Jaffe D.B."/>
            <person name="Jagadeeshan S."/>
            <person name="Jeck W.R."/>
            <person name="Johnson J."/>
            <person name="Jones C.D."/>
            <person name="Jordan W.C."/>
            <person name="Karpen G.H."/>
            <person name="Kataoka E."/>
            <person name="Keightley P.D."/>
            <person name="Kheradpour P."/>
            <person name="Kirkness E.F."/>
            <person name="Koerich L.B."/>
            <person name="Kristiansen K."/>
            <person name="Kudrna D."/>
            <person name="Kulathinal R.J."/>
            <person name="Kumar S."/>
            <person name="Kwok R."/>
            <person name="Lander E."/>
            <person name="Langley C.H."/>
            <person name="Lapoint R."/>
            <person name="Lazzaro B.P."/>
            <person name="Lee S.J."/>
            <person name="Levesque L."/>
            <person name="Li R."/>
            <person name="Lin C.F."/>
            <person name="Lin M.F."/>
            <person name="Lindblad-Toh K."/>
            <person name="Llopart A."/>
            <person name="Long M."/>
            <person name="Low L."/>
            <person name="Lozovsky E."/>
            <person name="Lu J."/>
            <person name="Luo M."/>
            <person name="Machado C.A."/>
            <person name="Makalowski W."/>
            <person name="Marzo M."/>
            <person name="Matsuda M."/>
            <person name="Matzkin L."/>
            <person name="McAllister B."/>
            <person name="McBride C.S."/>
            <person name="McKernan B."/>
            <person name="McKernan K."/>
            <person name="Mendez-Lago M."/>
            <person name="Minx P."/>
            <person name="Mollenhauer M.U."/>
            <person name="Montooth K."/>
            <person name="Mount S.M."/>
            <person name="Mu X."/>
            <person name="Myers E."/>
            <person name="Negre B."/>
            <person name="Newfeld S."/>
            <person name="Nielsen R."/>
            <person name="Noor M.A."/>
            <person name="O'Grady P."/>
            <person name="Pachter L."/>
            <person name="Papaceit M."/>
            <person name="Parisi M.J."/>
            <person name="Parisi M."/>
            <person name="Parts L."/>
            <person name="Pedersen J.S."/>
            <person name="Pesole G."/>
            <person name="Phillippy A.M."/>
            <person name="Ponting C.P."/>
            <person name="Pop M."/>
            <person name="Porcelli D."/>
            <person name="Powell J.R."/>
            <person name="Prohaska S."/>
            <person name="Pruitt K."/>
            <person name="Puig M."/>
            <person name="Quesneville H."/>
            <person name="Ram K.R."/>
            <person name="Rand D."/>
            <person name="Rasmussen M.D."/>
            <person name="Reed L.K."/>
            <person name="Reenan R."/>
            <person name="Reily A."/>
            <person name="Remington K.A."/>
            <person name="Rieger T.T."/>
            <person name="Ritchie M.G."/>
            <person name="Robin C."/>
            <person name="Rogers Y.H."/>
            <person name="Rohde C."/>
            <person name="Rozas J."/>
            <person name="Rubenfield M.J."/>
            <person name="Ruiz A."/>
            <person name="Russo S."/>
            <person name="Salzberg S.L."/>
            <person name="Sanchez-Gracia A."/>
            <person name="Saranga D.J."/>
            <person name="Sato H."/>
            <person name="Schaeffer S.W."/>
            <person name="Schatz M.C."/>
            <person name="Schlenke T."/>
            <person name="Schwartz R."/>
            <person name="Segarra C."/>
            <person name="Singh R.S."/>
            <person name="Sirot L."/>
            <person name="Sirota M."/>
            <person name="Sisneros N.B."/>
            <person name="Smith C.D."/>
            <person name="Smith T.F."/>
            <person name="Spieth J."/>
            <person name="Stage D.E."/>
            <person name="Stark A."/>
            <person name="Stephan W."/>
            <person name="Strausberg R.L."/>
            <person name="Strempel S."/>
            <person name="Sturgill D."/>
            <person name="Sutton G."/>
            <person name="Sutton G.G."/>
            <person name="Tao W."/>
            <person name="Teichmann S."/>
            <person name="Tobari Y.N."/>
            <person name="Tomimura Y."/>
            <person name="Tsolas J.M."/>
            <person name="Valente V.L."/>
            <person name="Venter E."/>
            <person name="Venter J.C."/>
            <person name="Vicario S."/>
            <person name="Vieira F.G."/>
            <person name="Vilella A.J."/>
            <person name="Villasante A."/>
            <person name="Walenz B."/>
            <person name="Wang J."/>
            <person name="Wasserman M."/>
            <person name="Watts T."/>
            <person name="Wilson D."/>
            <person name="Wilson R.K."/>
            <person name="Wing R.A."/>
            <person name="Wolfner M.F."/>
            <person name="Wong A."/>
            <person name="Wong G.K."/>
            <person name="Wu C.I."/>
            <person name="Wu G."/>
            <person name="Yamamoto D."/>
            <person name="Yang H.P."/>
            <person name="Yang S.P."/>
            <person name="Yorke J.A."/>
            <person name="Yoshida K."/>
            <person name="Zdobnov E."/>
            <person name="Zhang P."/>
            <person name="Zhang Y."/>
            <person name="Zimin A.V."/>
            <person name="Baldwin J."/>
            <person name="Abdouelleil A."/>
            <person name="Abdulkadir J."/>
            <person name="Abebe A."/>
            <person name="Abera B."/>
            <person name="Abreu J."/>
            <person name="Acer S.C."/>
            <person name="Aftuck L."/>
            <person name="Alexander A."/>
            <person name="An P."/>
            <person name="Anderson E."/>
            <person name="Anderson S."/>
            <person name="Arachi H."/>
            <person name="Azer M."/>
            <person name="Bachantsang P."/>
            <person name="Barry A."/>
            <person name="Bayul T."/>
            <person name="Berlin A."/>
            <person name="Bessette D."/>
            <person name="Bloom T."/>
            <person name="Blye J."/>
            <person name="Boguslavskiy L."/>
            <person name="Bonnet C."/>
            <person name="Boukhgalter B."/>
            <person name="Bourzgui I."/>
            <person name="Brown A."/>
            <person name="Cahill P."/>
            <person name="Channer S."/>
            <person name="Cheshatsang Y."/>
            <person name="Chuda L."/>
            <person name="Citroen M."/>
            <person name="Collymore A."/>
            <person name="Cooke P."/>
            <person name="Costello M."/>
            <person name="D'Aco K."/>
            <person name="Daza R."/>
            <person name="De Haan G."/>
            <person name="DeGray S."/>
            <person name="DeMaso C."/>
            <person name="Dhargay N."/>
            <person name="Dooley K."/>
            <person name="Dooley E."/>
            <person name="Doricent M."/>
            <person name="Dorje P."/>
            <person name="Dorjee K."/>
            <person name="Dupes A."/>
            <person name="Elong R."/>
            <person name="Falk J."/>
            <person name="Farina A."/>
            <person name="Faro S."/>
            <person name="Ferguson D."/>
            <person name="Fisher S."/>
            <person name="Foley C.D."/>
            <person name="Franke A."/>
            <person name="Friedrich D."/>
            <person name="Gadbois L."/>
            <person name="Gearin G."/>
            <person name="Gearin C.R."/>
            <person name="Giannoukos G."/>
            <person name="Goode T."/>
            <person name="Graham J."/>
            <person name="Grandbois E."/>
            <person name="Grewal S."/>
            <person name="Gyaltsen K."/>
            <person name="Hafez N."/>
            <person name="Hagos B."/>
            <person name="Hall J."/>
            <person name="Henson C."/>
            <person name="Hollinger A."/>
            <person name="Honan T."/>
            <person name="Huard M.D."/>
            <person name="Hughes L."/>
            <person name="Hurhula B."/>
            <person name="Husby M.E."/>
            <person name="Kamat A."/>
            <person name="Kanga B."/>
            <person name="Kashin S."/>
            <person name="Khazanovich D."/>
            <person name="Kisner P."/>
            <person name="Lance K."/>
            <person name="Lara M."/>
            <person name="Lee W."/>
            <person name="Lennon N."/>
            <person name="Letendre F."/>
            <person name="LeVine R."/>
            <person name="Lipovsky A."/>
            <person name="Liu X."/>
            <person name="Liu J."/>
            <person name="Liu S."/>
            <person name="Lokyitsang T."/>
            <person name="Lokyitsang Y."/>
            <person name="Lubonja R."/>
            <person name="Lui A."/>
            <person name="MacDonald P."/>
            <person name="Magnisalis V."/>
            <person name="Maru K."/>
            <person name="Matthews C."/>
            <person name="McCusker W."/>
            <person name="McDonough S."/>
            <person name="Mehta T."/>
            <person name="Meldrim J."/>
            <person name="Meneus L."/>
            <person name="Mihai O."/>
            <person name="Mihalev A."/>
            <person name="Mihova T."/>
            <person name="Mittelman R."/>
            <person name="Mlenga V."/>
            <person name="Montmayeur A."/>
            <person name="Mulrain L."/>
            <person name="Navidi A."/>
            <person name="Naylor J."/>
            <person name="Negash T."/>
            <person name="Nguyen T."/>
            <person name="Nguyen N."/>
            <person name="Nicol R."/>
            <person name="Norbu C."/>
            <person name="Norbu N."/>
            <person name="Novod N."/>
            <person name="O'Neill B."/>
            <person name="Osman S."/>
            <person name="Markiewicz E."/>
            <person name="Oyono O.L."/>
            <person name="Patti C."/>
            <person name="Phunkhang P."/>
            <person name="Pierre F."/>
            <person name="Priest M."/>
            <person name="Raghuraman S."/>
            <person name="Rege F."/>
            <person name="Reyes R."/>
            <person name="Rise C."/>
            <person name="Rogov P."/>
            <person name="Ross K."/>
            <person name="Ryan E."/>
            <person name="Settipalli S."/>
            <person name="Shea T."/>
            <person name="Sherpa N."/>
            <person name="Shi L."/>
            <person name="Shih D."/>
            <person name="Sparrow T."/>
            <person name="Spaulding J."/>
            <person name="Stalker J."/>
            <person name="Stange-Thomann N."/>
            <person name="Stavropoulos S."/>
            <person name="Stone C."/>
            <person name="Strader C."/>
            <person name="Tesfaye S."/>
            <person name="Thomson T."/>
            <person name="Thoulutsang Y."/>
            <person name="Thoulutsang D."/>
            <person name="Topham K."/>
            <person name="Topping I."/>
            <person name="Tsamla T."/>
            <person name="Vassiliev H."/>
            <person name="Vo A."/>
            <person name="Wangchuk T."/>
            <person name="Wangdi T."/>
            <person name="Weiand M."/>
            <person name="Wilkinson J."/>
            <person name="Wilson A."/>
            <person name="Yadav S."/>
            <person name="Young G."/>
            <person name="Yu Q."/>
            <person name="Zembek L."/>
            <person name="Zhong D."/>
            <person name="Zimmer A."/>
            <person name="Zwirko Z."/>
            <person name="Jaffe D.B."/>
            <person name="Alvarez P."/>
            <person name="Brockman W."/>
            <person name="Butler J."/>
            <person name="Chin C."/>
            <person name="Gnerre S."/>
            <person name="Grabherr M."/>
            <person name="Kleber M."/>
            <person name="Mauceli E."/>
            <person name="MacCallum I."/>
        </authorList>
    </citation>
    <scope>NUCLEOTIDE SEQUENCE [LARGE SCALE GENOMIC DNA]</scope>
    <source>
        <strain evidence="2">Rob3c</strain>
        <strain evidence="4">Rob3c / Tucson 14021-0248.25</strain>
    </source>
</reference>
<dbReference type="HOGENOM" id="CLU_2415636_0_0_1"/>
<reference evidence="2" key="2">
    <citation type="submission" date="2008-06" db="EMBL/GenBank/DDBJ databases">
        <authorList>
            <consortium name="FlyBase"/>
        </authorList>
    </citation>
    <scope>NUCLEOTIDE SEQUENCE</scope>
    <source>
        <strain evidence="2">Rob3c</strain>
    </source>
</reference>
<name>B4ILL9_DROSE</name>
<organism evidence="4">
    <name type="scientific">Drosophila sechellia</name>
    <name type="common">Fruit fly</name>
    <dbReference type="NCBI Taxonomy" id="7238"/>
    <lineage>
        <taxon>Eukaryota</taxon>
        <taxon>Metazoa</taxon>
        <taxon>Ecdysozoa</taxon>
        <taxon>Arthropoda</taxon>
        <taxon>Hexapoda</taxon>
        <taxon>Insecta</taxon>
        <taxon>Pterygota</taxon>
        <taxon>Neoptera</taxon>
        <taxon>Endopterygota</taxon>
        <taxon>Diptera</taxon>
        <taxon>Brachycera</taxon>
        <taxon>Muscomorpha</taxon>
        <taxon>Ephydroidea</taxon>
        <taxon>Drosophilidae</taxon>
        <taxon>Drosophila</taxon>
        <taxon>Sophophora</taxon>
    </lineage>
</organism>
<sequence length="92" mass="10769">MALCLKTFIKGLTVPLRNVVKASRPNTLDEAFDIAIQERDEYVQERRRYPANQHNNRISDYQQGRGQYRALPYSTENRYGQRHRSNNEGNGL</sequence>
<protein>
    <submittedName>
        <fullName evidence="2">GM18797</fullName>
    </submittedName>
    <submittedName>
        <fullName evidence="3">GM18804</fullName>
    </submittedName>
</protein>
<evidence type="ECO:0000256" key="1">
    <source>
        <dbReference type="SAM" id="MobiDB-lite"/>
    </source>
</evidence>
<keyword evidence="4" id="KW-1185">Reference proteome</keyword>
<accession>B4ILL9</accession>
<gene>
    <name evidence="2" type="primary">Dsec\GM18797</name>
    <name evidence="3" type="synonym">Dsec\GM18804</name>
    <name evidence="2" type="ORF">Dsec_GM18797</name>
    <name evidence="3" type="ORF">Dsec_GM18804</name>
    <name evidence="2" type="ORF">GM18797</name>
    <name evidence="2" type="ORF">GM18804</name>
</gene>
<feature type="region of interest" description="Disordered" evidence="1">
    <location>
        <begin position="73"/>
        <end position="92"/>
    </location>
</feature>
<dbReference type="EMBL" id="CH480878">
    <property type="protein sequence ID" value="EDW54692.1"/>
    <property type="molecule type" value="Genomic_DNA"/>
</dbReference>
<evidence type="ECO:0000313" key="4">
    <source>
        <dbReference type="Proteomes" id="UP000001292"/>
    </source>
</evidence>
<dbReference type="AlphaFoldDB" id="B4ILL9"/>
<dbReference type="Proteomes" id="UP000001292">
    <property type="component" value="Unassembled WGS sequence"/>
</dbReference>
<dbReference type="EMBL" id="CH480878">
    <property type="protein sequence ID" value="EDW54700.1"/>
    <property type="molecule type" value="Genomic_DNA"/>
</dbReference>
<evidence type="ECO:0000313" key="2">
    <source>
        <dbReference type="EMBL" id="EDW54692.1"/>
    </source>
</evidence>
<proteinExistence type="predicted"/>
<evidence type="ECO:0000313" key="3">
    <source>
        <dbReference type="EMBL" id="EDW54700.1"/>
    </source>
</evidence>